<organism evidence="7 8">
    <name type="scientific">Lentzea albidocapillata subsp. violacea</name>
    <dbReference type="NCBI Taxonomy" id="128104"/>
    <lineage>
        <taxon>Bacteria</taxon>
        <taxon>Bacillati</taxon>
        <taxon>Actinomycetota</taxon>
        <taxon>Actinomycetes</taxon>
        <taxon>Pseudonocardiales</taxon>
        <taxon>Pseudonocardiaceae</taxon>
        <taxon>Lentzea</taxon>
    </lineage>
</organism>
<feature type="transmembrane region" description="Helical" evidence="6">
    <location>
        <begin position="385"/>
        <end position="405"/>
    </location>
</feature>
<feature type="transmembrane region" description="Helical" evidence="6">
    <location>
        <begin position="143"/>
        <end position="164"/>
    </location>
</feature>
<feature type="transmembrane region" description="Helical" evidence="6">
    <location>
        <begin position="211"/>
        <end position="231"/>
    </location>
</feature>
<evidence type="ECO:0000256" key="1">
    <source>
        <dbReference type="ARBA" id="ARBA00004651"/>
    </source>
</evidence>
<feature type="transmembrane region" description="Helical" evidence="6">
    <location>
        <begin position="294"/>
        <end position="315"/>
    </location>
</feature>
<dbReference type="PANTHER" id="PTHR30250:SF11">
    <property type="entry name" value="O-ANTIGEN TRANSPORTER-RELATED"/>
    <property type="match status" value="1"/>
</dbReference>
<evidence type="ECO:0000256" key="6">
    <source>
        <dbReference type="SAM" id="Phobius"/>
    </source>
</evidence>
<evidence type="ECO:0000256" key="5">
    <source>
        <dbReference type="ARBA" id="ARBA00023136"/>
    </source>
</evidence>
<evidence type="ECO:0000313" key="8">
    <source>
        <dbReference type="Proteomes" id="UP000199682"/>
    </source>
</evidence>
<dbReference type="InterPro" id="IPR050833">
    <property type="entry name" value="Poly_Biosynth_Transport"/>
</dbReference>
<evidence type="ECO:0000256" key="2">
    <source>
        <dbReference type="ARBA" id="ARBA00022475"/>
    </source>
</evidence>
<feature type="transmembrane region" description="Helical" evidence="6">
    <location>
        <begin position="358"/>
        <end position="379"/>
    </location>
</feature>
<feature type="transmembrane region" description="Helical" evidence="6">
    <location>
        <begin position="170"/>
        <end position="190"/>
    </location>
</feature>
<protein>
    <submittedName>
        <fullName evidence="7">Membrane protein involved in the export of O-antigen and teichoic acid</fullName>
    </submittedName>
</protein>
<accession>A0A1G9DN57</accession>
<feature type="transmembrane region" description="Helical" evidence="6">
    <location>
        <begin position="243"/>
        <end position="261"/>
    </location>
</feature>
<evidence type="ECO:0000256" key="4">
    <source>
        <dbReference type="ARBA" id="ARBA00022989"/>
    </source>
</evidence>
<keyword evidence="2" id="KW-1003">Cell membrane</keyword>
<dbReference type="GO" id="GO:0005886">
    <property type="term" value="C:plasma membrane"/>
    <property type="evidence" value="ECO:0007669"/>
    <property type="project" value="UniProtKB-SubCell"/>
</dbReference>
<keyword evidence="5 6" id="KW-0472">Membrane</keyword>
<keyword evidence="3 6" id="KW-0812">Transmembrane</keyword>
<evidence type="ECO:0000256" key="3">
    <source>
        <dbReference type="ARBA" id="ARBA00022692"/>
    </source>
</evidence>
<feature type="transmembrane region" description="Helical" evidence="6">
    <location>
        <begin position="327"/>
        <end position="351"/>
    </location>
</feature>
<feature type="transmembrane region" description="Helical" evidence="6">
    <location>
        <begin position="78"/>
        <end position="100"/>
    </location>
</feature>
<sequence>MRTLGRSLGTVSVALLIGTALGTLLQIGSGRLLSTSDFAVFNGYWGVLFAFGAAVGPIEQEVSRLSAHAALRGERTGFQAVQTALVGGLIVAAAALLTLVPPISDRLFSGHGVLGIVALVGGLGFAVQVTVRGLLIGHDHVRAYGGIVVVEAAARVLVVSGLLAAGLTDLVPISVAVALGSFAWLFFLFSAKKTVNPRAGGEPWRPLVRRVVVLMFGAALTASVLTGYPAMVNLLTGDGANPALGALFATVIVARAPLLLLQPVQAMAVPMVVRLSQDESGANRLRALLVKGTAGAVVLGGLGAVVGGLIGPWLVRVVYGPSYVVTGWAVAGLAWSSVLLGATLLLAAVLVARNQANLVLVVWAVVAGASAVTLLFWPGDTVTRAVLGLAIAPTIGTACACAFVLHRGASASDRSG</sequence>
<keyword evidence="4 6" id="KW-1133">Transmembrane helix</keyword>
<dbReference type="Proteomes" id="UP000199682">
    <property type="component" value="Unassembled WGS sequence"/>
</dbReference>
<name>A0A1G9DN57_9PSEU</name>
<gene>
    <name evidence="7" type="ORF">SAMN04488074_106326</name>
</gene>
<comment type="subcellular location">
    <subcellularLocation>
        <location evidence="1">Cell membrane</location>
        <topology evidence="1">Multi-pass membrane protein</topology>
    </subcellularLocation>
</comment>
<reference evidence="8" key="1">
    <citation type="submission" date="2016-10" db="EMBL/GenBank/DDBJ databases">
        <authorList>
            <person name="Varghese N."/>
            <person name="Submissions S."/>
        </authorList>
    </citation>
    <scope>NUCLEOTIDE SEQUENCE [LARGE SCALE GENOMIC DNA]</scope>
    <source>
        <strain evidence="8">DSM 44796</strain>
    </source>
</reference>
<dbReference type="PANTHER" id="PTHR30250">
    <property type="entry name" value="PST FAMILY PREDICTED COLANIC ACID TRANSPORTER"/>
    <property type="match status" value="1"/>
</dbReference>
<evidence type="ECO:0000313" key="7">
    <source>
        <dbReference type="EMBL" id="SDK65292.1"/>
    </source>
</evidence>
<feature type="transmembrane region" description="Helical" evidence="6">
    <location>
        <begin position="38"/>
        <end position="58"/>
    </location>
</feature>
<proteinExistence type="predicted"/>
<dbReference type="AlphaFoldDB" id="A0A1G9DN57"/>
<dbReference type="EMBL" id="FNET01000006">
    <property type="protein sequence ID" value="SDK65292.1"/>
    <property type="molecule type" value="Genomic_DNA"/>
</dbReference>
<feature type="transmembrane region" description="Helical" evidence="6">
    <location>
        <begin position="112"/>
        <end position="131"/>
    </location>
</feature>
<dbReference type="RefSeq" id="WP_090006746.1">
    <property type="nucleotide sequence ID" value="NZ_FNET01000006.1"/>
</dbReference>